<evidence type="ECO:0000259" key="5">
    <source>
        <dbReference type="Pfam" id="PF00056"/>
    </source>
</evidence>
<evidence type="ECO:0000313" key="6">
    <source>
        <dbReference type="EMBL" id="KAF5755620.1"/>
    </source>
</evidence>
<dbReference type="Gene3D" id="3.40.50.720">
    <property type="entry name" value="NAD(P)-binding Rossmann-like Domain"/>
    <property type="match status" value="1"/>
</dbReference>
<evidence type="ECO:0000313" key="8">
    <source>
        <dbReference type="Proteomes" id="UP000215914"/>
    </source>
</evidence>
<dbReference type="PANTHER" id="PTHR11540">
    <property type="entry name" value="MALATE AND LACTATE DEHYDROGENASE"/>
    <property type="match status" value="1"/>
</dbReference>
<dbReference type="STRING" id="4232.A0A251RQS0"/>
<keyword evidence="2" id="KW-0816">Tricarboxylic acid cycle</keyword>
<reference evidence="7" key="2">
    <citation type="submission" date="2017-02" db="EMBL/GenBank/DDBJ databases">
        <title>Sunflower complete genome.</title>
        <authorList>
            <person name="Langlade N."/>
            <person name="Munos S."/>
        </authorList>
    </citation>
    <scope>NUCLEOTIDE SEQUENCE [LARGE SCALE GENOMIC DNA]</scope>
    <source>
        <tissue evidence="7">Leaves</tissue>
    </source>
</reference>
<dbReference type="PANTHER" id="PTHR11540:SF52">
    <property type="entry name" value="MALATE DEHYDROGENASE 2, PEROXISOMAL"/>
    <property type="match status" value="1"/>
</dbReference>
<dbReference type="OMA" id="TAHISHM"/>
<keyword evidence="3 6" id="KW-0560">Oxidoreductase</keyword>
<dbReference type="GO" id="GO:0030060">
    <property type="term" value="F:L-malate dehydrogenase (NAD+) activity"/>
    <property type="evidence" value="ECO:0007669"/>
    <property type="project" value="UniProtKB-EC"/>
</dbReference>
<organism evidence="7 8">
    <name type="scientific">Helianthus annuus</name>
    <name type="common">Common sunflower</name>
    <dbReference type="NCBI Taxonomy" id="4232"/>
    <lineage>
        <taxon>Eukaryota</taxon>
        <taxon>Viridiplantae</taxon>
        <taxon>Streptophyta</taxon>
        <taxon>Embryophyta</taxon>
        <taxon>Tracheophyta</taxon>
        <taxon>Spermatophyta</taxon>
        <taxon>Magnoliopsida</taxon>
        <taxon>eudicotyledons</taxon>
        <taxon>Gunneridae</taxon>
        <taxon>Pentapetalae</taxon>
        <taxon>asterids</taxon>
        <taxon>campanulids</taxon>
        <taxon>Asterales</taxon>
        <taxon>Asteraceae</taxon>
        <taxon>Asteroideae</taxon>
        <taxon>Heliantheae alliance</taxon>
        <taxon>Heliantheae</taxon>
        <taxon>Helianthus</taxon>
    </lineage>
</organism>
<reference evidence="6" key="3">
    <citation type="submission" date="2020-06" db="EMBL/GenBank/DDBJ databases">
        <title>Helianthus annuus Genome sequencing and assembly Release 2.</title>
        <authorList>
            <person name="Gouzy J."/>
            <person name="Langlade N."/>
            <person name="Munos S."/>
        </authorList>
    </citation>
    <scope>NUCLEOTIDE SEQUENCE</scope>
    <source>
        <tissue evidence="6">Leaves</tissue>
    </source>
</reference>
<dbReference type="EMBL" id="MNCJ02000332">
    <property type="protein sequence ID" value="KAF5755620.1"/>
    <property type="molecule type" value="Genomic_DNA"/>
</dbReference>
<evidence type="ECO:0000256" key="3">
    <source>
        <dbReference type="ARBA" id="ARBA00023002"/>
    </source>
</evidence>
<dbReference type="InterPro" id="IPR036291">
    <property type="entry name" value="NAD(P)-bd_dom_sf"/>
</dbReference>
<dbReference type="EC" id="1.1.1.37" evidence="1"/>
<evidence type="ECO:0000256" key="1">
    <source>
        <dbReference type="ARBA" id="ARBA00012995"/>
    </source>
</evidence>
<evidence type="ECO:0000256" key="2">
    <source>
        <dbReference type="ARBA" id="ARBA00022532"/>
    </source>
</evidence>
<accession>A0A251RQS0</accession>
<protein>
    <recommendedName>
        <fullName evidence="1">malate dehydrogenase</fullName>
        <ecNumber evidence="1">1.1.1.37</ecNumber>
    </recommendedName>
</protein>
<gene>
    <name evidence="7" type="ORF">HannXRQ_Chr17g0555251</name>
    <name evidence="6" type="ORF">HanXRQr2_Chr17g0804851</name>
</gene>
<keyword evidence="4" id="KW-0520">NAD</keyword>
<evidence type="ECO:0000313" key="7">
    <source>
        <dbReference type="EMBL" id="OTF86843.1"/>
    </source>
</evidence>
<name>A0A251RQS0_HELAN</name>
<dbReference type="Gramene" id="mRNA:HanXRQr2_Chr17g0804851">
    <property type="protein sequence ID" value="mRNA:HanXRQr2_Chr17g0804851"/>
    <property type="gene ID" value="HanXRQr2_Chr17g0804851"/>
</dbReference>
<proteinExistence type="predicted"/>
<reference evidence="6 8" key="1">
    <citation type="journal article" date="2017" name="Nature">
        <title>The sunflower genome provides insights into oil metabolism, flowering and Asterid evolution.</title>
        <authorList>
            <person name="Badouin H."/>
            <person name="Gouzy J."/>
            <person name="Grassa C.J."/>
            <person name="Murat F."/>
            <person name="Staton S.E."/>
            <person name="Cottret L."/>
            <person name="Lelandais-Briere C."/>
            <person name="Owens G.L."/>
            <person name="Carrere S."/>
            <person name="Mayjonade B."/>
            <person name="Legrand L."/>
            <person name="Gill N."/>
            <person name="Kane N.C."/>
            <person name="Bowers J.E."/>
            <person name="Hubner S."/>
            <person name="Bellec A."/>
            <person name="Berard A."/>
            <person name="Berges H."/>
            <person name="Blanchet N."/>
            <person name="Boniface M.C."/>
            <person name="Brunel D."/>
            <person name="Catrice O."/>
            <person name="Chaidir N."/>
            <person name="Claudel C."/>
            <person name="Donnadieu C."/>
            <person name="Faraut T."/>
            <person name="Fievet G."/>
            <person name="Helmstetter N."/>
            <person name="King M."/>
            <person name="Knapp S.J."/>
            <person name="Lai Z."/>
            <person name="Le Paslier M.C."/>
            <person name="Lippi Y."/>
            <person name="Lorenzon L."/>
            <person name="Mandel J.R."/>
            <person name="Marage G."/>
            <person name="Marchand G."/>
            <person name="Marquand E."/>
            <person name="Bret-Mestries E."/>
            <person name="Morien E."/>
            <person name="Nambeesan S."/>
            <person name="Nguyen T."/>
            <person name="Pegot-Espagnet P."/>
            <person name="Pouilly N."/>
            <person name="Raftis F."/>
            <person name="Sallet E."/>
            <person name="Schiex T."/>
            <person name="Thomas J."/>
            <person name="Vandecasteele C."/>
            <person name="Vares D."/>
            <person name="Vear F."/>
            <person name="Vautrin S."/>
            <person name="Crespi M."/>
            <person name="Mangin B."/>
            <person name="Burke J.M."/>
            <person name="Salse J."/>
            <person name="Munos S."/>
            <person name="Vincourt P."/>
            <person name="Rieseberg L.H."/>
            <person name="Langlade N.B."/>
        </authorList>
    </citation>
    <scope>NUCLEOTIDE SEQUENCE [LARGE SCALE GENOMIC DNA]</scope>
    <source>
        <strain evidence="8">cv. SF193</strain>
        <tissue evidence="6">Leaves</tissue>
    </source>
</reference>
<evidence type="ECO:0000256" key="4">
    <source>
        <dbReference type="ARBA" id="ARBA00023027"/>
    </source>
</evidence>
<dbReference type="EMBL" id="CM007906">
    <property type="protein sequence ID" value="OTF86843.1"/>
    <property type="molecule type" value="Genomic_DNA"/>
</dbReference>
<dbReference type="GO" id="GO:0006099">
    <property type="term" value="P:tricarboxylic acid cycle"/>
    <property type="evidence" value="ECO:0007669"/>
    <property type="project" value="UniProtKB-KW"/>
</dbReference>
<keyword evidence="8" id="KW-1185">Reference proteome</keyword>
<dbReference type="Pfam" id="PF00056">
    <property type="entry name" value="Ldh_1_N"/>
    <property type="match status" value="1"/>
</dbReference>
<dbReference type="InterPro" id="IPR001236">
    <property type="entry name" value="Lactate/malate_DH_N"/>
</dbReference>
<dbReference type="InParanoid" id="A0A251RQS0"/>
<dbReference type="Proteomes" id="UP000215914">
    <property type="component" value="Chromosome 17"/>
</dbReference>
<dbReference type="AlphaFoldDB" id="A0A251RQS0"/>
<dbReference type="SUPFAM" id="SSF51735">
    <property type="entry name" value="NAD(P)-binding Rossmann-fold domains"/>
    <property type="match status" value="1"/>
</dbReference>
<sequence length="115" mass="12708">MNHVPEDGGRVSIGESQLQSKGWAPRFKVAILGAAGGIGQPLAMLMKMNTLVSVFHVLRYWFRFFMFYDVVNGAGVTAHISHMDTGAVFNEEDGKVCQGRHEGGSKQIRNLWNKA</sequence>
<feature type="domain" description="Lactate/malate dehydrogenase N-terminal" evidence="5">
    <location>
        <begin position="28"/>
        <end position="93"/>
    </location>
</feature>